<dbReference type="KEGG" id="asui:ASUIS_0829"/>
<dbReference type="GO" id="GO:0009307">
    <property type="term" value="P:DNA restriction-modification system"/>
    <property type="evidence" value="ECO:0007669"/>
    <property type="project" value="UniProtKB-KW"/>
</dbReference>
<gene>
    <name evidence="3" type="ORF">ASUIS_0829</name>
</gene>
<dbReference type="GO" id="GO:0003677">
    <property type="term" value="F:DNA binding"/>
    <property type="evidence" value="ECO:0007669"/>
    <property type="project" value="UniProtKB-KW"/>
</dbReference>
<dbReference type="GO" id="GO:0005524">
    <property type="term" value="F:ATP binding"/>
    <property type="evidence" value="ECO:0007669"/>
    <property type="project" value="UniProtKB-KW"/>
</dbReference>
<dbReference type="Pfam" id="PF04313">
    <property type="entry name" value="HSDR_N"/>
    <property type="match status" value="1"/>
</dbReference>
<keyword evidence="1" id="KW-0175">Coiled coil</keyword>
<evidence type="ECO:0000313" key="3">
    <source>
        <dbReference type="EMBL" id="AXX89320.1"/>
    </source>
</evidence>
<feature type="domain" description="Restriction endonuclease type I HsdR N-terminal" evidence="2">
    <location>
        <begin position="50"/>
        <end position="126"/>
    </location>
</feature>
<accession>A0AAD0SPX5</accession>
<proteinExistence type="predicted"/>
<dbReference type="AlphaFoldDB" id="A0AAD0SPX5"/>
<dbReference type="GO" id="GO:0009035">
    <property type="term" value="F:type I site-specific deoxyribonuclease activity"/>
    <property type="evidence" value="ECO:0007669"/>
    <property type="project" value="UniProtKB-EC"/>
</dbReference>
<dbReference type="InterPro" id="IPR007409">
    <property type="entry name" value="Restrct_endonuc_type1_HsdR_N"/>
</dbReference>
<dbReference type="InterPro" id="IPR017035">
    <property type="entry name" value="UCP035009_HsdR_All3000-type"/>
</dbReference>
<evidence type="ECO:0000256" key="1">
    <source>
        <dbReference type="SAM" id="Coils"/>
    </source>
</evidence>
<organism evidence="3 4">
    <name type="scientific">Arcobacter suis CECT 7833</name>
    <dbReference type="NCBI Taxonomy" id="663365"/>
    <lineage>
        <taxon>Bacteria</taxon>
        <taxon>Pseudomonadati</taxon>
        <taxon>Campylobacterota</taxon>
        <taxon>Epsilonproteobacteria</taxon>
        <taxon>Campylobacterales</taxon>
        <taxon>Arcobacteraceae</taxon>
        <taxon>Arcobacter</taxon>
    </lineage>
</organism>
<dbReference type="RefSeq" id="WP_118885876.1">
    <property type="nucleotide sequence ID" value="NZ_CP032100.1"/>
</dbReference>
<name>A0AAD0SPX5_9BACT</name>
<dbReference type="Gene3D" id="3.90.1570.30">
    <property type="match status" value="1"/>
</dbReference>
<sequence>MDFIEKLNILAQRISSLKDNVLTEEATKHSFIMPFISTLGYDVFDPTVVVPEFTADISKKKNEKVDYAIMYGGNPLILIEAKSHTENLNNHATQLERYFTVTESKFAILTNGIEYRFFTDLEKPNKMDPVPFFIFNMLNLKDRDIRELDKFKSVNFDVNKILTSAETKKYITGIKNIFKEEAKEPSEEFIRIFASKLASKPLRQNIIEEFKAYVKTAFSEIISDMAQDKINSLKSKLNVEINSEQEEVIEEDNNGIETTEEELQGFFIIKSILAEKTQLNRIFARDTKSYFGVLLDDNNRKWICRLLFNTKQKYLVLHIEDKKEEKFAIENIEDIYKYKNEILAVVDRLHNEKI</sequence>
<protein>
    <submittedName>
        <fullName evidence="3">Type IIG restriction/modification system</fullName>
    </submittedName>
</protein>
<keyword evidence="4" id="KW-1185">Reference proteome</keyword>
<reference evidence="3 4" key="1">
    <citation type="submission" date="2018-08" db="EMBL/GenBank/DDBJ databases">
        <title>Complete genome of the Arcobacter suis type strain LMG 26152.</title>
        <authorList>
            <person name="Miller W.G."/>
            <person name="Yee E."/>
            <person name="Bono J.L."/>
        </authorList>
    </citation>
    <scope>NUCLEOTIDE SEQUENCE [LARGE SCALE GENOMIC DNA]</scope>
    <source>
        <strain evidence="3 4">CECT 7833</strain>
    </source>
</reference>
<evidence type="ECO:0000313" key="4">
    <source>
        <dbReference type="Proteomes" id="UP000263040"/>
    </source>
</evidence>
<dbReference type="PIRSF" id="PIRSF035009">
    <property type="entry name" value="UCP035009_HSDR_N"/>
    <property type="match status" value="1"/>
</dbReference>
<evidence type="ECO:0000259" key="2">
    <source>
        <dbReference type="Pfam" id="PF04313"/>
    </source>
</evidence>
<dbReference type="Proteomes" id="UP000263040">
    <property type="component" value="Chromosome"/>
</dbReference>
<dbReference type="EMBL" id="CP032100">
    <property type="protein sequence ID" value="AXX89320.1"/>
    <property type="molecule type" value="Genomic_DNA"/>
</dbReference>
<feature type="coiled-coil region" evidence="1">
    <location>
        <begin position="234"/>
        <end position="262"/>
    </location>
</feature>